<dbReference type="AlphaFoldDB" id="A0A9Q4NTB8"/>
<protein>
    <submittedName>
        <fullName evidence="1">Uncharacterized protein</fullName>
    </submittedName>
</protein>
<evidence type="ECO:0000313" key="1">
    <source>
        <dbReference type="EMBL" id="MCZ2221982.1"/>
    </source>
</evidence>
<name>A0A9Q4NTB8_9CORY</name>
<dbReference type="EMBL" id="JANRML010000124">
    <property type="protein sequence ID" value="MCZ2221982.1"/>
    <property type="molecule type" value="Genomic_DNA"/>
</dbReference>
<gene>
    <name evidence="1" type="ORF">NUW87_11535</name>
</gene>
<dbReference type="RefSeq" id="WP_269028670.1">
    <property type="nucleotide sequence ID" value="NZ_JANRML010000124.1"/>
</dbReference>
<sequence>MVDALSQRPHIFSVLPLQTNLHENILTLQRDDDWYKEIEGFIGQNTMIVPRYEGYLLDSDGLLRFRGRI</sequence>
<evidence type="ECO:0000313" key="2">
    <source>
        <dbReference type="Proteomes" id="UP001071110"/>
    </source>
</evidence>
<dbReference type="Proteomes" id="UP001071110">
    <property type="component" value="Unassembled WGS sequence"/>
</dbReference>
<accession>A0A9Q4NTB8</accession>
<comment type="caution">
    <text evidence="1">The sequence shown here is derived from an EMBL/GenBank/DDBJ whole genome shotgun (WGS) entry which is preliminary data.</text>
</comment>
<feature type="non-terminal residue" evidence="1">
    <location>
        <position position="69"/>
    </location>
</feature>
<reference evidence="1" key="1">
    <citation type="submission" date="2022-08" db="EMBL/GenBank/DDBJ databases">
        <title>Corynebacterium sp. nov., isolated from clinical breast specimens.</title>
        <authorList>
            <person name="Zhang T."/>
        </authorList>
    </citation>
    <scope>NUCLEOTIDE SEQUENCE</scope>
    <source>
        <strain evidence="1">CCUG 57942</strain>
    </source>
</reference>
<organism evidence="1 2">
    <name type="scientific">Corynebacterium pilbarense</name>
    <dbReference type="NCBI Taxonomy" id="1288393"/>
    <lineage>
        <taxon>Bacteria</taxon>
        <taxon>Bacillati</taxon>
        <taxon>Actinomycetota</taxon>
        <taxon>Actinomycetes</taxon>
        <taxon>Mycobacteriales</taxon>
        <taxon>Corynebacteriaceae</taxon>
        <taxon>Corynebacterium</taxon>
    </lineage>
</organism>
<proteinExistence type="predicted"/>
<keyword evidence="2" id="KW-1185">Reference proteome</keyword>